<dbReference type="RefSeq" id="WP_116413738.1">
    <property type="nucleotide sequence ID" value="NZ_NBWZ01000001.1"/>
</dbReference>
<accession>A0A3E0VFV3</accession>
<dbReference type="Proteomes" id="UP000256486">
    <property type="component" value="Unassembled WGS sequence"/>
</dbReference>
<feature type="transmembrane region" description="Helical" evidence="1">
    <location>
        <begin position="230"/>
        <end position="246"/>
    </location>
</feature>
<keyword evidence="1" id="KW-0812">Transmembrane</keyword>
<dbReference type="AlphaFoldDB" id="A0A3E0VFV3"/>
<reference evidence="2 3" key="1">
    <citation type="submission" date="2017-04" db="EMBL/GenBank/DDBJ databases">
        <title>Comparative genome analysis of Subtercola boreus.</title>
        <authorList>
            <person name="Cho Y.-J."/>
            <person name="Cho A."/>
            <person name="Kim O.-S."/>
            <person name="Lee J.-I."/>
        </authorList>
    </citation>
    <scope>NUCLEOTIDE SEQUENCE [LARGE SCALE GENOMIC DNA]</scope>
    <source>
        <strain evidence="2 3">K300</strain>
    </source>
</reference>
<dbReference type="EMBL" id="NBWZ01000001">
    <property type="protein sequence ID" value="RFA08328.1"/>
    <property type="molecule type" value="Genomic_DNA"/>
</dbReference>
<dbReference type="InterPro" id="IPR051533">
    <property type="entry name" value="WaaL-like"/>
</dbReference>
<feature type="transmembrane region" description="Helical" evidence="1">
    <location>
        <begin position="33"/>
        <end position="54"/>
    </location>
</feature>
<feature type="transmembrane region" description="Helical" evidence="1">
    <location>
        <begin position="60"/>
        <end position="78"/>
    </location>
</feature>
<feature type="transmembrane region" description="Helical" evidence="1">
    <location>
        <begin position="252"/>
        <end position="269"/>
    </location>
</feature>
<dbReference type="PANTHER" id="PTHR37422:SF13">
    <property type="entry name" value="LIPOPOLYSACCHARIDE BIOSYNTHESIS PROTEIN PA4999-RELATED"/>
    <property type="match status" value="1"/>
</dbReference>
<protein>
    <submittedName>
        <fullName evidence="2">Uncharacterized protein</fullName>
    </submittedName>
</protein>
<feature type="transmembrane region" description="Helical" evidence="1">
    <location>
        <begin position="410"/>
        <end position="429"/>
    </location>
</feature>
<evidence type="ECO:0000313" key="2">
    <source>
        <dbReference type="EMBL" id="RFA08328.1"/>
    </source>
</evidence>
<gene>
    <name evidence="2" type="ORF">B7R54_03130</name>
</gene>
<feature type="transmembrane region" description="Helical" evidence="1">
    <location>
        <begin position="144"/>
        <end position="165"/>
    </location>
</feature>
<keyword evidence="1" id="KW-1133">Transmembrane helix</keyword>
<organism evidence="2 3">
    <name type="scientific">Subtercola boreus</name>
    <dbReference type="NCBI Taxonomy" id="120213"/>
    <lineage>
        <taxon>Bacteria</taxon>
        <taxon>Bacillati</taxon>
        <taxon>Actinomycetota</taxon>
        <taxon>Actinomycetes</taxon>
        <taxon>Micrococcales</taxon>
        <taxon>Microbacteriaceae</taxon>
        <taxon>Subtercola</taxon>
    </lineage>
</organism>
<comment type="caution">
    <text evidence="2">The sequence shown here is derived from an EMBL/GenBank/DDBJ whole genome shotgun (WGS) entry which is preliminary data.</text>
</comment>
<evidence type="ECO:0000256" key="1">
    <source>
        <dbReference type="SAM" id="Phobius"/>
    </source>
</evidence>
<name>A0A3E0VFV3_9MICO</name>
<dbReference type="PANTHER" id="PTHR37422">
    <property type="entry name" value="TEICHURONIC ACID BIOSYNTHESIS PROTEIN TUAE"/>
    <property type="match status" value="1"/>
</dbReference>
<sequence>MSSLKPAAILDGLKALPDEDMAPSVVSKGQIRVIAFLLGTSAALVGVNSSFLSADIPGPSIILLVIALIAVLLTPAGATILKQRLTILDAAFIFYMLVRVLVETYNSVQLDHPPYSQILIGQLQIYLITWPPRLLIKNREDLGVFLRAFAWPAAFVAILALAQLLRVPGVQEWILANVRGDGLEARVAEGRQDIRATSTIGHWTYLGGYLSCVTAMVAVEILSQKNRTRARAMTAGSIVLIGLLLVGQVTTLTFATIALAGAILAVTILRMGVRPLVVLVILISGAVAWAVFGQQVQERIDYQSATSTYNDPSLAWLPSTVAYRLRIWESETFPSIFQRPITGWGTQLYDFTLTWPARPSYLAWLSPESQWLSLWITGGIISLGVFVLVLIAALVTILRARRVLGKTLDPVIVLFIGLLIISCISSQFSAPGSPYVFWALIGSLIPFAQHTRDRKNGTEAIRLGGATTGRGSLR</sequence>
<evidence type="ECO:0000313" key="3">
    <source>
        <dbReference type="Proteomes" id="UP000256486"/>
    </source>
</evidence>
<feature type="transmembrane region" description="Helical" evidence="1">
    <location>
        <begin position="85"/>
        <end position="102"/>
    </location>
</feature>
<keyword evidence="3" id="KW-1185">Reference proteome</keyword>
<keyword evidence="1" id="KW-0472">Membrane</keyword>
<feature type="transmembrane region" description="Helical" evidence="1">
    <location>
        <begin position="203"/>
        <end position="223"/>
    </location>
</feature>
<proteinExistence type="predicted"/>
<feature type="transmembrane region" description="Helical" evidence="1">
    <location>
        <begin position="372"/>
        <end position="398"/>
    </location>
</feature>
<feature type="transmembrane region" description="Helical" evidence="1">
    <location>
        <begin position="276"/>
        <end position="292"/>
    </location>
</feature>
<dbReference type="OrthoDB" id="4773834at2"/>